<dbReference type="AlphaFoldDB" id="F0Y765"/>
<dbReference type="Proteomes" id="UP000002729">
    <property type="component" value="Unassembled WGS sequence"/>
</dbReference>
<evidence type="ECO:0000256" key="7">
    <source>
        <dbReference type="ARBA" id="ARBA00022882"/>
    </source>
</evidence>
<evidence type="ECO:0000256" key="6">
    <source>
        <dbReference type="ARBA" id="ARBA00022837"/>
    </source>
</evidence>
<dbReference type="Gene3D" id="1.10.287.70">
    <property type="match status" value="1"/>
</dbReference>
<accession>F0Y765</accession>
<protein>
    <recommendedName>
        <fullName evidence="14">Ion transport domain-containing protein</fullName>
    </recommendedName>
</protein>
<keyword evidence="3" id="KW-0109">Calcium transport</keyword>
<keyword evidence="5 13" id="KW-0812">Transmembrane</keyword>
<proteinExistence type="predicted"/>
<dbReference type="PANTHER" id="PTHR45628:SF7">
    <property type="entry name" value="VOLTAGE-DEPENDENT CALCIUM CHANNEL TYPE A SUBUNIT ALPHA-1"/>
    <property type="match status" value="1"/>
</dbReference>
<evidence type="ECO:0000256" key="10">
    <source>
        <dbReference type="ARBA" id="ARBA00023136"/>
    </source>
</evidence>
<feature type="non-terminal residue" evidence="15">
    <location>
        <position position="61"/>
    </location>
</feature>
<comment type="subcellular location">
    <subcellularLocation>
        <location evidence="1">Membrane</location>
        <topology evidence="1">Multi-pass membrane protein</topology>
    </subcellularLocation>
</comment>
<sequence>MISLFQAVTMEGWTDIMYHCMDAAWPPISIFLFLSLFAVGSMLVLNLVLGVIADTLGDEED</sequence>
<keyword evidence="16" id="KW-1185">Reference proteome</keyword>
<keyword evidence="8 13" id="KW-1133">Transmembrane helix</keyword>
<feature type="domain" description="Ion transport" evidence="14">
    <location>
        <begin position="1"/>
        <end position="59"/>
    </location>
</feature>
<gene>
    <name evidence="15" type="ORF">AURANDRAFT_25408</name>
</gene>
<dbReference type="EMBL" id="GL833126">
    <property type="protein sequence ID" value="EGB09264.1"/>
    <property type="molecule type" value="Genomic_DNA"/>
</dbReference>
<keyword evidence="11" id="KW-0325">Glycoprotein</keyword>
<dbReference type="InterPro" id="IPR005821">
    <property type="entry name" value="Ion_trans_dom"/>
</dbReference>
<evidence type="ECO:0000313" key="15">
    <source>
        <dbReference type="EMBL" id="EGB09264.1"/>
    </source>
</evidence>
<dbReference type="InParanoid" id="F0Y765"/>
<evidence type="ECO:0000256" key="12">
    <source>
        <dbReference type="ARBA" id="ARBA00023303"/>
    </source>
</evidence>
<evidence type="ECO:0000259" key="14">
    <source>
        <dbReference type="Pfam" id="PF00520"/>
    </source>
</evidence>
<organism evidence="16">
    <name type="scientific">Aureococcus anophagefferens</name>
    <name type="common">Harmful bloom alga</name>
    <dbReference type="NCBI Taxonomy" id="44056"/>
    <lineage>
        <taxon>Eukaryota</taxon>
        <taxon>Sar</taxon>
        <taxon>Stramenopiles</taxon>
        <taxon>Ochrophyta</taxon>
        <taxon>Pelagophyceae</taxon>
        <taxon>Pelagomonadales</taxon>
        <taxon>Pelagomonadaceae</taxon>
        <taxon>Aureococcus</taxon>
    </lineage>
</organism>
<reference evidence="15 16" key="1">
    <citation type="journal article" date="2011" name="Proc. Natl. Acad. Sci. U.S.A.">
        <title>Niche of harmful alga Aureococcus anophagefferens revealed through ecogenomics.</title>
        <authorList>
            <person name="Gobler C.J."/>
            <person name="Berry D.L."/>
            <person name="Dyhrman S.T."/>
            <person name="Wilhelm S.W."/>
            <person name="Salamov A."/>
            <person name="Lobanov A.V."/>
            <person name="Zhang Y."/>
            <person name="Collier J.L."/>
            <person name="Wurch L.L."/>
            <person name="Kustka A.B."/>
            <person name="Dill B.D."/>
            <person name="Shah M."/>
            <person name="VerBerkmoes N.C."/>
            <person name="Kuo A."/>
            <person name="Terry A."/>
            <person name="Pangilinan J."/>
            <person name="Lindquist E.A."/>
            <person name="Lucas S."/>
            <person name="Paulsen I.T."/>
            <person name="Hattenrath-Lehmann T.K."/>
            <person name="Talmage S.C."/>
            <person name="Walker E.A."/>
            <person name="Koch F."/>
            <person name="Burson A.M."/>
            <person name="Marcoval M.A."/>
            <person name="Tang Y.Z."/>
            <person name="Lecleir G.R."/>
            <person name="Coyne K.J."/>
            <person name="Berg G.M."/>
            <person name="Bertrand E.M."/>
            <person name="Saito M.A."/>
            <person name="Gladyshev V.N."/>
            <person name="Grigoriev I.V."/>
        </authorList>
    </citation>
    <scope>NUCLEOTIDE SEQUENCE [LARGE SCALE GENOMIC DNA]</scope>
    <source>
        <strain evidence="16">CCMP 1984</strain>
    </source>
</reference>
<evidence type="ECO:0000256" key="4">
    <source>
        <dbReference type="ARBA" id="ARBA00022673"/>
    </source>
</evidence>
<keyword evidence="4" id="KW-0107">Calcium channel</keyword>
<evidence type="ECO:0000256" key="8">
    <source>
        <dbReference type="ARBA" id="ARBA00022989"/>
    </source>
</evidence>
<evidence type="ECO:0000256" key="2">
    <source>
        <dbReference type="ARBA" id="ARBA00022448"/>
    </source>
</evidence>
<dbReference type="PANTHER" id="PTHR45628">
    <property type="entry name" value="VOLTAGE-DEPENDENT CALCIUM CHANNEL TYPE A SUBUNIT ALPHA-1"/>
    <property type="match status" value="1"/>
</dbReference>
<dbReference type="RefSeq" id="XP_009036368.1">
    <property type="nucleotide sequence ID" value="XM_009038120.1"/>
</dbReference>
<evidence type="ECO:0000256" key="1">
    <source>
        <dbReference type="ARBA" id="ARBA00004141"/>
    </source>
</evidence>
<evidence type="ECO:0000256" key="3">
    <source>
        <dbReference type="ARBA" id="ARBA00022568"/>
    </source>
</evidence>
<dbReference type="GO" id="GO:0005891">
    <property type="term" value="C:voltage-gated calcium channel complex"/>
    <property type="evidence" value="ECO:0007669"/>
    <property type="project" value="TreeGrafter"/>
</dbReference>
<dbReference type="Pfam" id="PF00520">
    <property type="entry name" value="Ion_trans"/>
    <property type="match status" value="1"/>
</dbReference>
<keyword evidence="9" id="KW-0406">Ion transport</keyword>
<dbReference type="eggNOG" id="KOG2301">
    <property type="taxonomic scope" value="Eukaryota"/>
</dbReference>
<keyword evidence="7" id="KW-0851">Voltage-gated channel</keyword>
<keyword evidence="2" id="KW-0813">Transport</keyword>
<evidence type="ECO:0000256" key="11">
    <source>
        <dbReference type="ARBA" id="ARBA00023180"/>
    </source>
</evidence>
<dbReference type="GO" id="GO:0008331">
    <property type="term" value="F:high voltage-gated calcium channel activity"/>
    <property type="evidence" value="ECO:0007669"/>
    <property type="project" value="TreeGrafter"/>
</dbReference>
<feature type="transmembrane region" description="Helical" evidence="13">
    <location>
        <begin position="30"/>
        <end position="53"/>
    </location>
</feature>
<evidence type="ECO:0000256" key="5">
    <source>
        <dbReference type="ARBA" id="ARBA00022692"/>
    </source>
</evidence>
<dbReference type="OrthoDB" id="78836at2759"/>
<keyword evidence="10 13" id="KW-0472">Membrane</keyword>
<keyword evidence="12" id="KW-0407">Ion channel</keyword>
<dbReference type="KEGG" id="aaf:AURANDRAFT_25408"/>
<dbReference type="GeneID" id="20220046"/>
<name>F0Y765_AURAN</name>
<keyword evidence="6" id="KW-0106">Calcium</keyword>
<evidence type="ECO:0000313" key="16">
    <source>
        <dbReference type="Proteomes" id="UP000002729"/>
    </source>
</evidence>
<dbReference type="InterPro" id="IPR050599">
    <property type="entry name" value="VDCC_alpha-1_subunit"/>
</dbReference>
<evidence type="ECO:0000256" key="9">
    <source>
        <dbReference type="ARBA" id="ARBA00023065"/>
    </source>
</evidence>
<dbReference type="SUPFAM" id="SSF81324">
    <property type="entry name" value="Voltage-gated potassium channels"/>
    <property type="match status" value="1"/>
</dbReference>
<dbReference type="GO" id="GO:0098703">
    <property type="term" value="P:calcium ion import across plasma membrane"/>
    <property type="evidence" value="ECO:0007669"/>
    <property type="project" value="TreeGrafter"/>
</dbReference>
<evidence type="ECO:0000256" key="13">
    <source>
        <dbReference type="SAM" id="Phobius"/>
    </source>
</evidence>